<name>A0ABP8EKT4_9MICO</name>
<dbReference type="EMBL" id="BAABAZ010000006">
    <property type="protein sequence ID" value="GAA4284601.1"/>
    <property type="molecule type" value="Genomic_DNA"/>
</dbReference>
<sequence>MSSPFDSDGQRAGGSREPRDPRVSMSGGSFDFDRAQNSDDEHERPGSHQFSNPQNFGGNEGGKRAGKGCGCIVGLLILVFVLLTLIGSCSNRSGSYNCGDYDLRDGQYVSNPDRGDYVKEGADYRYVGCDTSNRSGGGGIWFLPFFTGGGSDSGSNYGGGSGYRGGGSGSGK</sequence>
<evidence type="ECO:0008006" key="5">
    <source>
        <dbReference type="Google" id="ProtNLM"/>
    </source>
</evidence>
<feature type="compositionally biased region" description="Basic and acidic residues" evidence="1">
    <location>
        <begin position="31"/>
        <end position="46"/>
    </location>
</feature>
<proteinExistence type="predicted"/>
<feature type="transmembrane region" description="Helical" evidence="2">
    <location>
        <begin position="69"/>
        <end position="88"/>
    </location>
</feature>
<keyword evidence="2" id="KW-0472">Membrane</keyword>
<comment type="caution">
    <text evidence="3">The sequence shown here is derived from an EMBL/GenBank/DDBJ whole genome shotgun (WGS) entry which is preliminary data.</text>
</comment>
<accession>A0ABP8EKT4</accession>
<keyword evidence="4" id="KW-1185">Reference proteome</keyword>
<organism evidence="3 4">
    <name type="scientific">Brevibacterium daeguense</name>
    <dbReference type="NCBI Taxonomy" id="909936"/>
    <lineage>
        <taxon>Bacteria</taxon>
        <taxon>Bacillati</taxon>
        <taxon>Actinomycetota</taxon>
        <taxon>Actinomycetes</taxon>
        <taxon>Micrococcales</taxon>
        <taxon>Brevibacteriaceae</taxon>
        <taxon>Brevibacterium</taxon>
    </lineage>
</organism>
<reference evidence="4" key="1">
    <citation type="journal article" date="2019" name="Int. J. Syst. Evol. Microbiol.">
        <title>The Global Catalogue of Microorganisms (GCM) 10K type strain sequencing project: providing services to taxonomists for standard genome sequencing and annotation.</title>
        <authorList>
            <consortium name="The Broad Institute Genomics Platform"/>
            <consortium name="The Broad Institute Genome Sequencing Center for Infectious Disease"/>
            <person name="Wu L."/>
            <person name="Ma J."/>
        </authorList>
    </citation>
    <scope>NUCLEOTIDE SEQUENCE [LARGE SCALE GENOMIC DNA]</scope>
    <source>
        <strain evidence="4">JCM 17458</strain>
    </source>
</reference>
<evidence type="ECO:0000256" key="1">
    <source>
        <dbReference type="SAM" id="MobiDB-lite"/>
    </source>
</evidence>
<gene>
    <name evidence="3" type="ORF">GCM10022261_21320</name>
</gene>
<dbReference type="Proteomes" id="UP001501586">
    <property type="component" value="Unassembled WGS sequence"/>
</dbReference>
<evidence type="ECO:0000313" key="4">
    <source>
        <dbReference type="Proteomes" id="UP001501586"/>
    </source>
</evidence>
<feature type="region of interest" description="Disordered" evidence="1">
    <location>
        <begin position="1"/>
        <end position="59"/>
    </location>
</feature>
<evidence type="ECO:0000313" key="3">
    <source>
        <dbReference type="EMBL" id="GAA4284601.1"/>
    </source>
</evidence>
<keyword evidence="2" id="KW-1133">Transmembrane helix</keyword>
<keyword evidence="2" id="KW-0812">Transmembrane</keyword>
<evidence type="ECO:0000256" key="2">
    <source>
        <dbReference type="SAM" id="Phobius"/>
    </source>
</evidence>
<dbReference type="RefSeq" id="WP_236862578.1">
    <property type="nucleotide sequence ID" value="NZ_BAABAZ010000006.1"/>
</dbReference>
<protein>
    <recommendedName>
        <fullName evidence="5">DUF4247 domain-containing protein</fullName>
    </recommendedName>
</protein>